<protein>
    <recommendedName>
        <fullName evidence="6">Solute carrier family 40 member</fullName>
    </recommendedName>
</protein>
<dbReference type="GO" id="GO:0016020">
    <property type="term" value="C:membrane"/>
    <property type="evidence" value="ECO:0007669"/>
    <property type="project" value="UniProtKB-SubCell"/>
</dbReference>
<evidence type="ECO:0000313" key="8">
    <source>
        <dbReference type="Proteomes" id="UP000230423"/>
    </source>
</evidence>
<reference evidence="7 8" key="1">
    <citation type="submission" date="2015-09" db="EMBL/GenBank/DDBJ databases">
        <title>Draft genome of the parasitic nematode Teladorsagia circumcincta isolate WARC Sus (inbred).</title>
        <authorList>
            <person name="Mitreva M."/>
        </authorList>
    </citation>
    <scope>NUCLEOTIDE SEQUENCE [LARGE SCALE GENOMIC DNA]</scope>
    <source>
        <strain evidence="7 8">S</strain>
    </source>
</reference>
<proteinExistence type="inferred from homology"/>
<organism evidence="7 8">
    <name type="scientific">Teladorsagia circumcincta</name>
    <name type="common">Brown stomach worm</name>
    <name type="synonym">Ostertagia circumcincta</name>
    <dbReference type="NCBI Taxonomy" id="45464"/>
    <lineage>
        <taxon>Eukaryota</taxon>
        <taxon>Metazoa</taxon>
        <taxon>Ecdysozoa</taxon>
        <taxon>Nematoda</taxon>
        <taxon>Chromadorea</taxon>
        <taxon>Rhabditida</taxon>
        <taxon>Rhabditina</taxon>
        <taxon>Rhabditomorpha</taxon>
        <taxon>Strongyloidea</taxon>
        <taxon>Trichostrongylidae</taxon>
        <taxon>Teladorsagia</taxon>
    </lineage>
</organism>
<feature type="non-terminal residue" evidence="7">
    <location>
        <position position="1"/>
    </location>
</feature>
<evidence type="ECO:0000313" key="7">
    <source>
        <dbReference type="EMBL" id="PIO60487.1"/>
    </source>
</evidence>
<keyword evidence="2 6" id="KW-0813">Transport</keyword>
<evidence type="ECO:0000256" key="5">
    <source>
        <dbReference type="ARBA" id="ARBA00023136"/>
    </source>
</evidence>
<dbReference type="EMBL" id="KZ355360">
    <property type="protein sequence ID" value="PIO60487.1"/>
    <property type="molecule type" value="Genomic_DNA"/>
</dbReference>
<name>A0A2G9TRC2_TELCI</name>
<evidence type="ECO:0000256" key="3">
    <source>
        <dbReference type="ARBA" id="ARBA00022692"/>
    </source>
</evidence>
<evidence type="ECO:0000256" key="6">
    <source>
        <dbReference type="RuleBase" id="RU365065"/>
    </source>
</evidence>
<comment type="function">
    <text evidence="6">May be involved in iron transport and iron homeostasis.</text>
</comment>
<dbReference type="Pfam" id="PF06963">
    <property type="entry name" value="FPN1"/>
    <property type="match status" value="1"/>
</dbReference>
<dbReference type="Proteomes" id="UP000230423">
    <property type="component" value="Unassembled WGS sequence"/>
</dbReference>
<keyword evidence="5 6" id="KW-0472">Membrane</keyword>
<evidence type="ECO:0000256" key="2">
    <source>
        <dbReference type="ARBA" id="ARBA00022448"/>
    </source>
</evidence>
<dbReference type="GO" id="GO:0005381">
    <property type="term" value="F:iron ion transmembrane transporter activity"/>
    <property type="evidence" value="ECO:0007669"/>
    <property type="project" value="UniProtKB-UniRule"/>
</dbReference>
<comment type="caution">
    <text evidence="6">Lacks conserved residue(s) required for the propagation of feature annotation.</text>
</comment>
<evidence type="ECO:0000256" key="4">
    <source>
        <dbReference type="ARBA" id="ARBA00022989"/>
    </source>
</evidence>
<keyword evidence="6" id="KW-0406">Ion transport</keyword>
<dbReference type="PANTHER" id="PTHR11660:SF69">
    <property type="entry name" value="SOLUTE CARRIER FAMILY 40 MEMBER"/>
    <property type="match status" value="1"/>
</dbReference>
<dbReference type="OrthoDB" id="648861at2759"/>
<keyword evidence="4 6" id="KW-1133">Transmembrane helix</keyword>
<keyword evidence="8" id="KW-1185">Reference proteome</keyword>
<dbReference type="PANTHER" id="PTHR11660">
    <property type="entry name" value="SOLUTE CARRIER FAMILY 40 MEMBER"/>
    <property type="match status" value="1"/>
</dbReference>
<dbReference type="InterPro" id="IPR009716">
    <property type="entry name" value="Ferroportin-1"/>
</dbReference>
<accession>A0A2G9TRC2</accession>
<comment type="subcellular location">
    <subcellularLocation>
        <location evidence="1 6">Membrane</location>
        <topology evidence="1 6">Multi-pass membrane protein</topology>
    </subcellularLocation>
</comment>
<keyword evidence="3 6" id="KW-0812">Transmembrane</keyword>
<sequence>KLSIWPRVVIVLESIPDVLRTYIRQTVIAAALGMALLFMTVMGFDGLAVGYGQSAGLSDFVLGAFRTNWATITDCNHASADSNRRHKK</sequence>
<dbReference type="AlphaFoldDB" id="A0A2G9TRC2"/>
<gene>
    <name evidence="7" type="ORF">TELCIR_18015</name>
</gene>
<feature type="transmembrane region" description="Helical" evidence="6">
    <location>
        <begin position="22"/>
        <end position="44"/>
    </location>
</feature>
<evidence type="ECO:0000256" key="1">
    <source>
        <dbReference type="ARBA" id="ARBA00004141"/>
    </source>
</evidence>
<comment type="similarity">
    <text evidence="6">Belongs to the ferroportin (FP) (TC 2.A.100) family. SLC40A subfamily.</text>
</comment>